<dbReference type="Proteomes" id="UP000000763">
    <property type="component" value="Chromosome 5"/>
</dbReference>
<gene>
    <name evidence="2" type="ordered locus">Os05g0267732</name>
</gene>
<feature type="non-terminal residue" evidence="2">
    <location>
        <position position="1"/>
    </location>
</feature>
<feature type="region of interest" description="Disordered" evidence="1">
    <location>
        <begin position="165"/>
        <end position="200"/>
    </location>
</feature>
<feature type="region of interest" description="Disordered" evidence="1">
    <location>
        <begin position="40"/>
        <end position="82"/>
    </location>
</feature>
<dbReference type="KEGG" id="dosa:Os05g0267732"/>
<dbReference type="AlphaFoldDB" id="C7J2Y8"/>
<reference evidence="3" key="2">
    <citation type="journal article" date="2008" name="Nucleic Acids Res.">
        <title>The rice annotation project database (RAP-DB): 2008 update.</title>
        <authorList>
            <consortium name="The rice annotation project (RAP)"/>
        </authorList>
    </citation>
    <scope>GENOME REANNOTATION</scope>
    <source>
        <strain evidence="3">cv. Nipponbare</strain>
    </source>
</reference>
<evidence type="ECO:0000313" key="2">
    <source>
        <dbReference type="EMBL" id="BAH93038.1"/>
    </source>
</evidence>
<feature type="compositionally biased region" description="Basic residues" evidence="1">
    <location>
        <begin position="40"/>
        <end position="57"/>
    </location>
</feature>
<evidence type="ECO:0000313" key="3">
    <source>
        <dbReference type="Proteomes" id="UP000000763"/>
    </source>
</evidence>
<reference evidence="2 3" key="1">
    <citation type="journal article" date="2005" name="Nature">
        <title>The map-based sequence of the rice genome.</title>
        <authorList>
            <consortium name="International rice genome sequencing project (IRGSP)"/>
            <person name="Matsumoto T."/>
            <person name="Wu J."/>
            <person name="Kanamori H."/>
            <person name="Katayose Y."/>
            <person name="Fujisawa M."/>
            <person name="Namiki N."/>
            <person name="Mizuno H."/>
            <person name="Yamamoto K."/>
            <person name="Antonio B.A."/>
            <person name="Baba T."/>
            <person name="Sakata K."/>
            <person name="Nagamura Y."/>
            <person name="Aoki H."/>
            <person name="Arikawa K."/>
            <person name="Arita K."/>
            <person name="Bito T."/>
            <person name="Chiden Y."/>
            <person name="Fujitsuka N."/>
            <person name="Fukunaka R."/>
            <person name="Hamada M."/>
            <person name="Harada C."/>
            <person name="Hayashi A."/>
            <person name="Hijishita S."/>
            <person name="Honda M."/>
            <person name="Hosokawa S."/>
            <person name="Ichikawa Y."/>
            <person name="Idonuma A."/>
            <person name="Iijima M."/>
            <person name="Ikeda M."/>
            <person name="Ikeno M."/>
            <person name="Ito K."/>
            <person name="Ito S."/>
            <person name="Ito T."/>
            <person name="Ito Y."/>
            <person name="Ito Y."/>
            <person name="Iwabuchi A."/>
            <person name="Kamiya K."/>
            <person name="Karasawa W."/>
            <person name="Kurita K."/>
            <person name="Katagiri S."/>
            <person name="Kikuta A."/>
            <person name="Kobayashi H."/>
            <person name="Kobayashi N."/>
            <person name="Machita K."/>
            <person name="Maehara T."/>
            <person name="Masukawa M."/>
            <person name="Mizubayashi T."/>
            <person name="Mukai Y."/>
            <person name="Nagasaki H."/>
            <person name="Nagata Y."/>
            <person name="Naito S."/>
            <person name="Nakashima M."/>
            <person name="Nakama Y."/>
            <person name="Nakamichi Y."/>
            <person name="Nakamura M."/>
            <person name="Meguro A."/>
            <person name="Negishi M."/>
            <person name="Ohta I."/>
            <person name="Ohta T."/>
            <person name="Okamoto M."/>
            <person name="Ono N."/>
            <person name="Saji S."/>
            <person name="Sakaguchi M."/>
            <person name="Sakai K."/>
            <person name="Shibata M."/>
            <person name="Shimokawa T."/>
            <person name="Song J."/>
            <person name="Takazaki Y."/>
            <person name="Terasawa K."/>
            <person name="Tsugane M."/>
            <person name="Tsuji K."/>
            <person name="Ueda S."/>
            <person name="Waki K."/>
            <person name="Yamagata H."/>
            <person name="Yamamoto M."/>
            <person name="Yamamoto S."/>
            <person name="Yamane H."/>
            <person name="Yoshiki S."/>
            <person name="Yoshihara R."/>
            <person name="Yukawa K."/>
            <person name="Zhong H."/>
            <person name="Yano M."/>
            <person name="Yuan Q."/>
            <person name="Ouyang S."/>
            <person name="Liu J."/>
            <person name="Jones K.M."/>
            <person name="Gansberger K."/>
            <person name="Moffat K."/>
            <person name="Hill J."/>
            <person name="Bera J."/>
            <person name="Fadrosh D."/>
            <person name="Jin S."/>
            <person name="Johri S."/>
            <person name="Kim M."/>
            <person name="Overton L."/>
            <person name="Reardon M."/>
            <person name="Tsitrin T."/>
            <person name="Vuong H."/>
            <person name="Weaver B."/>
            <person name="Ciecko A."/>
            <person name="Tallon L."/>
            <person name="Jackson J."/>
            <person name="Pai G."/>
            <person name="Aken S.V."/>
            <person name="Utterback T."/>
            <person name="Reidmuller S."/>
            <person name="Feldblyum T."/>
            <person name="Hsiao J."/>
            <person name="Zismann V."/>
            <person name="Iobst S."/>
            <person name="de Vazeille A.R."/>
            <person name="Buell C.R."/>
            <person name="Ying K."/>
            <person name="Li Y."/>
            <person name="Lu T."/>
            <person name="Huang Y."/>
            <person name="Zhao Q."/>
            <person name="Feng Q."/>
            <person name="Zhang L."/>
            <person name="Zhu J."/>
            <person name="Weng Q."/>
            <person name="Mu J."/>
            <person name="Lu Y."/>
            <person name="Fan D."/>
            <person name="Liu Y."/>
            <person name="Guan J."/>
            <person name="Zhang Y."/>
            <person name="Yu S."/>
            <person name="Liu X."/>
            <person name="Zhang Y."/>
            <person name="Hong G."/>
            <person name="Han B."/>
            <person name="Choisne N."/>
            <person name="Demange N."/>
            <person name="Orjeda G."/>
            <person name="Samain S."/>
            <person name="Cattolico L."/>
            <person name="Pelletier E."/>
            <person name="Couloux A."/>
            <person name="Segurens B."/>
            <person name="Wincker P."/>
            <person name="D'Hont A."/>
            <person name="Scarpelli C."/>
            <person name="Weissenbach J."/>
            <person name="Salanoubat M."/>
            <person name="Quetier F."/>
            <person name="Yu Y."/>
            <person name="Kim H.R."/>
            <person name="Rambo T."/>
            <person name="Currie J."/>
            <person name="Collura K."/>
            <person name="Luo M."/>
            <person name="Yang T."/>
            <person name="Ammiraju J.S.S."/>
            <person name="Engler F."/>
            <person name="Soderlund C."/>
            <person name="Wing R.A."/>
            <person name="Palmer L.E."/>
            <person name="de la Bastide M."/>
            <person name="Spiegel L."/>
            <person name="Nascimento L."/>
            <person name="Zutavern T."/>
            <person name="O'Shaughnessy A."/>
            <person name="Dike S."/>
            <person name="Dedhia N."/>
            <person name="Preston R."/>
            <person name="Balija V."/>
            <person name="McCombie W.R."/>
            <person name="Chow T."/>
            <person name="Chen H."/>
            <person name="Chung M."/>
            <person name="Chen C."/>
            <person name="Shaw J."/>
            <person name="Wu H."/>
            <person name="Hsiao K."/>
            <person name="Chao Y."/>
            <person name="Chu M."/>
            <person name="Cheng C."/>
            <person name="Hour A."/>
            <person name="Lee P."/>
            <person name="Lin S."/>
            <person name="Lin Y."/>
            <person name="Liou J."/>
            <person name="Liu S."/>
            <person name="Hsing Y."/>
            <person name="Raghuvanshi S."/>
            <person name="Mohanty A."/>
            <person name="Bharti A.K."/>
            <person name="Gaur A."/>
            <person name="Gupta V."/>
            <person name="Kumar D."/>
            <person name="Ravi V."/>
            <person name="Vij S."/>
            <person name="Kapur A."/>
            <person name="Khurana P."/>
            <person name="Khurana P."/>
            <person name="Khurana J.P."/>
            <person name="Tyagi A.K."/>
            <person name="Gaikwad K."/>
            <person name="Singh A."/>
            <person name="Dalal V."/>
            <person name="Srivastava S."/>
            <person name="Dixit A."/>
            <person name="Pal A.K."/>
            <person name="Ghazi I.A."/>
            <person name="Yadav M."/>
            <person name="Pandit A."/>
            <person name="Bhargava A."/>
            <person name="Sureshbabu K."/>
            <person name="Batra K."/>
            <person name="Sharma T.R."/>
            <person name="Mohapatra T."/>
            <person name="Singh N.K."/>
            <person name="Messing J."/>
            <person name="Nelson A.B."/>
            <person name="Fuks G."/>
            <person name="Kavchok S."/>
            <person name="Keizer G."/>
            <person name="Linton E."/>
            <person name="Llaca V."/>
            <person name="Song R."/>
            <person name="Tanyolac B."/>
            <person name="Young S."/>
            <person name="Ho-Il K."/>
            <person name="Hahn J.H."/>
            <person name="Sangsakoo G."/>
            <person name="Vanavichit A."/>
            <person name="de Mattos Luiz.A.T."/>
            <person name="Zimmer P.D."/>
            <person name="Malone G."/>
            <person name="Dellagostin O."/>
            <person name="de Oliveira A.C."/>
            <person name="Bevan M."/>
            <person name="Bancroft I."/>
            <person name="Minx P."/>
            <person name="Cordum H."/>
            <person name="Wilson R."/>
            <person name="Cheng Z."/>
            <person name="Jin W."/>
            <person name="Jiang J."/>
            <person name="Leong S.A."/>
            <person name="Iwama H."/>
            <person name="Gojobori T."/>
            <person name="Itoh T."/>
            <person name="Niimura Y."/>
            <person name="Fujii Y."/>
            <person name="Habara T."/>
            <person name="Sakai H."/>
            <person name="Sato Y."/>
            <person name="Wilson G."/>
            <person name="Kumar K."/>
            <person name="McCouch S."/>
            <person name="Juretic N."/>
            <person name="Hoen D."/>
            <person name="Wright S."/>
            <person name="Bruskiewich R."/>
            <person name="Bureau T."/>
            <person name="Miyao A."/>
            <person name="Hirochika H."/>
            <person name="Nishikawa T."/>
            <person name="Kadowaki K."/>
            <person name="Sugiura M."/>
            <person name="Burr B."/>
            <person name="Sasaki T."/>
        </authorList>
    </citation>
    <scope>NUCLEOTIDE SEQUENCE [LARGE SCALE GENOMIC DNA]</scope>
    <source>
        <strain evidence="3">cv. Nipponbare</strain>
    </source>
</reference>
<proteinExistence type="predicted"/>
<evidence type="ECO:0000256" key="1">
    <source>
        <dbReference type="SAM" id="MobiDB-lite"/>
    </source>
</evidence>
<accession>C7J2Y8</accession>
<protein>
    <submittedName>
        <fullName evidence="2">Os05g0267732 protein</fullName>
    </submittedName>
</protein>
<sequence length="200" mass="22584">TESPNSTHHFGAEEAEGEVLCLSVILNLAAGRSDDDLRHLRLSQVHRRERKPRRQRPGARTGAPPLQPSSSSGHSHPPQRKPLRHCHRLNLLFKTPQEPQPKTSRTRRTHPFLHRRQSRIASAVIVDYRCLGEPLFDSLRIHHLLDLTTLVHACLKQLIVPFEPSSFTRGGAPSPSRSTSHRCRQDLDNPSSTHGEHPEV</sequence>
<organism evidence="2 3">
    <name type="scientific">Oryza sativa subsp. japonica</name>
    <name type="common">Rice</name>
    <dbReference type="NCBI Taxonomy" id="39947"/>
    <lineage>
        <taxon>Eukaryota</taxon>
        <taxon>Viridiplantae</taxon>
        <taxon>Streptophyta</taxon>
        <taxon>Embryophyta</taxon>
        <taxon>Tracheophyta</taxon>
        <taxon>Spermatophyta</taxon>
        <taxon>Magnoliopsida</taxon>
        <taxon>Liliopsida</taxon>
        <taxon>Poales</taxon>
        <taxon>Poaceae</taxon>
        <taxon>BOP clade</taxon>
        <taxon>Oryzoideae</taxon>
        <taxon>Oryzeae</taxon>
        <taxon>Oryzinae</taxon>
        <taxon>Oryza</taxon>
        <taxon>Oryza sativa</taxon>
    </lineage>
</organism>
<name>C7J2Y8_ORYSJ</name>
<dbReference type="EMBL" id="AP008211">
    <property type="protein sequence ID" value="BAH93038.1"/>
    <property type="molecule type" value="Genomic_DNA"/>
</dbReference>